<gene>
    <name evidence="1" type="ORF">MYCIT1_LOCUS33049</name>
</gene>
<proteinExistence type="predicted"/>
<dbReference type="Proteomes" id="UP001295794">
    <property type="component" value="Unassembled WGS sequence"/>
</dbReference>
<reference evidence="1" key="1">
    <citation type="submission" date="2023-11" db="EMBL/GenBank/DDBJ databases">
        <authorList>
            <person name="De Vega J J."/>
            <person name="De Vega J J."/>
        </authorList>
    </citation>
    <scope>NUCLEOTIDE SEQUENCE</scope>
</reference>
<dbReference type="EMBL" id="CAVNYO010000444">
    <property type="protein sequence ID" value="CAK5281796.1"/>
    <property type="molecule type" value="Genomic_DNA"/>
</dbReference>
<keyword evidence="2" id="KW-1185">Reference proteome</keyword>
<comment type="caution">
    <text evidence="1">The sequence shown here is derived from an EMBL/GenBank/DDBJ whole genome shotgun (WGS) entry which is preliminary data.</text>
</comment>
<organism evidence="1 2">
    <name type="scientific">Mycena citricolor</name>
    <dbReference type="NCBI Taxonomy" id="2018698"/>
    <lineage>
        <taxon>Eukaryota</taxon>
        <taxon>Fungi</taxon>
        <taxon>Dikarya</taxon>
        <taxon>Basidiomycota</taxon>
        <taxon>Agaricomycotina</taxon>
        <taxon>Agaricomycetes</taxon>
        <taxon>Agaricomycetidae</taxon>
        <taxon>Agaricales</taxon>
        <taxon>Marasmiineae</taxon>
        <taxon>Mycenaceae</taxon>
        <taxon>Mycena</taxon>
    </lineage>
</organism>
<evidence type="ECO:0000313" key="1">
    <source>
        <dbReference type="EMBL" id="CAK5281796.1"/>
    </source>
</evidence>
<evidence type="ECO:0000313" key="2">
    <source>
        <dbReference type="Proteomes" id="UP001295794"/>
    </source>
</evidence>
<sequence>MEQQADRIQSVYYASRLLRSLQEQKRIKRSRLSLPKDCSDPKLERFCAHLVTCFARSDSEKDAVAVVPGPVMAHEEISAIVVTHSLLSTPGQSSSIVDMGFSQTLRNDRTQIERGCRILEALLDRSDGHIERPVDLVSYLNQLLGFLTALIRLPSLPHPRSSLFAQWIVVQCLPKITTRVRCILAWYGDWSRILNWTPTKKAMRTRERRIPLAQDGPLSKMLETDKIEWKQSEARKWVAKIYAMFTDVKDLVSQVRSEGLSVPSEYVKRLDRSLLALMMLLKALEPCLMELDSFNDAVHAQIAQKEKPDIDLDIWLIDMGNSDLLSDGRDERRVAPIHPDFPPPPRGLVPISVSSRHMFTMFENVFEPDTRIALTVVTPPRSPVEQLAIEKPVNANEPSVDADDLVRRWQKSTDWDQKSVGTAKRLLHSICQESEHHLQGRVHCEAAALASSLLCVQRETLHASVPEPECMKSAFEVFDYTHFPTTDTIPISLSTACCALCRILSHELGAHYKPARTARPPAFSLLGYANETQSDWVMPHWLPDKIAADLERKVVAQLRQALADYQEPLQAMVEPESDVDVDAEFGLEDLKAWYKSSKR</sequence>
<protein>
    <submittedName>
        <fullName evidence="1">Uncharacterized protein</fullName>
    </submittedName>
</protein>
<dbReference type="AlphaFoldDB" id="A0AAD2HTB4"/>
<name>A0AAD2HTB4_9AGAR</name>
<accession>A0AAD2HTB4</accession>